<feature type="domain" description="CYTH" evidence="1">
    <location>
        <begin position="4"/>
        <end position="192"/>
    </location>
</feature>
<evidence type="ECO:0000313" key="3">
    <source>
        <dbReference type="Proteomes" id="UP000318667"/>
    </source>
</evidence>
<dbReference type="PROSITE" id="PS51707">
    <property type="entry name" value="CYTH"/>
    <property type="match status" value="1"/>
</dbReference>
<sequence>MSKNIEIEFKNMITKDELLTLMKFLGIDEQDFTEQVNHYFDTPEFSLKTHGSALRIRRKNESFEITLKQPHPEGLLETNENLTAPEAQQIIKTGKIPFEQIKKAIEEMGINPDNLQYFGSLSTTRAEKKYLNGLAVLDHSRYLNKEDFEIEYEVGKREEGESIFLNLLKQLNIPVRKTENKIKRFYNEKYRQQKESQ</sequence>
<evidence type="ECO:0000259" key="1">
    <source>
        <dbReference type="PROSITE" id="PS51707"/>
    </source>
</evidence>
<dbReference type="GeneID" id="65406038"/>
<dbReference type="AlphaFoldDB" id="A0A562J8M1"/>
<dbReference type="OrthoDB" id="384378at2"/>
<dbReference type="Proteomes" id="UP000318667">
    <property type="component" value="Unassembled WGS sequence"/>
</dbReference>
<dbReference type="SMART" id="SM01118">
    <property type="entry name" value="CYTH"/>
    <property type="match status" value="1"/>
</dbReference>
<organism evidence="2 3">
    <name type="scientific">Cytobacillus oceanisediminis</name>
    <dbReference type="NCBI Taxonomy" id="665099"/>
    <lineage>
        <taxon>Bacteria</taxon>
        <taxon>Bacillati</taxon>
        <taxon>Bacillota</taxon>
        <taxon>Bacilli</taxon>
        <taxon>Bacillales</taxon>
        <taxon>Bacillaceae</taxon>
        <taxon>Cytobacillus</taxon>
    </lineage>
</organism>
<proteinExistence type="predicted"/>
<name>A0A562J8M1_9BACI</name>
<accession>A0A562J8M1</accession>
<protein>
    <submittedName>
        <fullName evidence="2">Uncharacterized protein YjbK</fullName>
    </submittedName>
</protein>
<gene>
    <name evidence="2" type="ORF">IQ19_04969</name>
</gene>
<dbReference type="CDD" id="cd07762">
    <property type="entry name" value="CYTH-like_Pase_1"/>
    <property type="match status" value="1"/>
</dbReference>
<comment type="caution">
    <text evidence="2">The sequence shown here is derived from an EMBL/GenBank/DDBJ whole genome shotgun (WGS) entry which is preliminary data.</text>
</comment>
<dbReference type="SUPFAM" id="SSF55154">
    <property type="entry name" value="CYTH-like phosphatases"/>
    <property type="match status" value="1"/>
</dbReference>
<reference evidence="2 3" key="1">
    <citation type="journal article" date="2015" name="Stand. Genomic Sci.">
        <title>Genomic Encyclopedia of Bacterial and Archaeal Type Strains, Phase III: the genomes of soil and plant-associated and newly described type strains.</title>
        <authorList>
            <person name="Whitman W.B."/>
            <person name="Woyke T."/>
            <person name="Klenk H.P."/>
            <person name="Zhou Y."/>
            <person name="Lilburn T.G."/>
            <person name="Beck B.J."/>
            <person name="De Vos P."/>
            <person name="Vandamme P."/>
            <person name="Eisen J.A."/>
            <person name="Garrity G."/>
            <person name="Hugenholtz P."/>
            <person name="Kyrpides N.C."/>
        </authorList>
    </citation>
    <scope>NUCLEOTIDE SEQUENCE [LARGE SCALE GENOMIC DNA]</scope>
    <source>
        <strain evidence="2 3">CGMCC 1.10115</strain>
    </source>
</reference>
<dbReference type="PIRSF" id="PIRSF012526">
    <property type="entry name" value="CYTH_UCP012526"/>
    <property type="match status" value="1"/>
</dbReference>
<dbReference type="Pfam" id="PF01928">
    <property type="entry name" value="CYTH"/>
    <property type="match status" value="1"/>
</dbReference>
<dbReference type="InterPro" id="IPR033469">
    <property type="entry name" value="CYTH-like_dom_sf"/>
</dbReference>
<dbReference type="RefSeq" id="WP_144545888.1">
    <property type="nucleotide sequence ID" value="NZ_CBCSDC010000038.1"/>
</dbReference>
<dbReference type="Gene3D" id="2.40.320.10">
    <property type="entry name" value="Hypothetical Protein Pfu-838710-001"/>
    <property type="match status" value="1"/>
</dbReference>
<dbReference type="InterPro" id="IPR023577">
    <property type="entry name" value="CYTH_domain"/>
</dbReference>
<keyword evidence="3" id="KW-1185">Reference proteome</keyword>
<dbReference type="EMBL" id="VLKI01000023">
    <property type="protein sequence ID" value="TWH79552.1"/>
    <property type="molecule type" value="Genomic_DNA"/>
</dbReference>
<dbReference type="InterPro" id="IPR009195">
    <property type="entry name" value="Uncharacterised_YjbK"/>
</dbReference>
<evidence type="ECO:0000313" key="2">
    <source>
        <dbReference type="EMBL" id="TWH79552.1"/>
    </source>
</evidence>